<protein>
    <submittedName>
        <fullName evidence="1">Uncharacterized protein</fullName>
    </submittedName>
</protein>
<organism evidence="1 2">
    <name type="scientific">Pholiota conissans</name>
    <dbReference type="NCBI Taxonomy" id="109636"/>
    <lineage>
        <taxon>Eukaryota</taxon>
        <taxon>Fungi</taxon>
        <taxon>Dikarya</taxon>
        <taxon>Basidiomycota</taxon>
        <taxon>Agaricomycotina</taxon>
        <taxon>Agaricomycetes</taxon>
        <taxon>Agaricomycetidae</taxon>
        <taxon>Agaricales</taxon>
        <taxon>Agaricineae</taxon>
        <taxon>Strophariaceae</taxon>
        <taxon>Pholiota</taxon>
    </lineage>
</organism>
<comment type="caution">
    <text evidence="1">The sequence shown here is derived from an EMBL/GenBank/DDBJ whole genome shotgun (WGS) entry which is preliminary data.</text>
</comment>
<evidence type="ECO:0000313" key="1">
    <source>
        <dbReference type="EMBL" id="KAF9476041.1"/>
    </source>
</evidence>
<dbReference type="AlphaFoldDB" id="A0A9P5YY69"/>
<accession>A0A9P5YY69</accession>
<name>A0A9P5YY69_9AGAR</name>
<keyword evidence="2" id="KW-1185">Reference proteome</keyword>
<sequence>MPSASLSSHAASFLAFAWRWAWYRRFGFAQLHKHPVGALSDSSQRTRRCGYDCCSPAEWRGEWSAVDGYACAVPYVVCGWCGKVGCGEFA</sequence>
<dbReference type="EMBL" id="MU155309">
    <property type="protein sequence ID" value="KAF9476041.1"/>
    <property type="molecule type" value="Genomic_DNA"/>
</dbReference>
<reference evidence="1" key="1">
    <citation type="submission" date="2020-11" db="EMBL/GenBank/DDBJ databases">
        <authorList>
            <consortium name="DOE Joint Genome Institute"/>
            <person name="Ahrendt S."/>
            <person name="Riley R."/>
            <person name="Andreopoulos W."/>
            <person name="Labutti K."/>
            <person name="Pangilinan J."/>
            <person name="Ruiz-Duenas F.J."/>
            <person name="Barrasa J.M."/>
            <person name="Sanchez-Garcia M."/>
            <person name="Camarero S."/>
            <person name="Miyauchi S."/>
            <person name="Serrano A."/>
            <person name="Linde D."/>
            <person name="Babiker R."/>
            <person name="Drula E."/>
            <person name="Ayuso-Fernandez I."/>
            <person name="Pacheco R."/>
            <person name="Padilla G."/>
            <person name="Ferreira P."/>
            <person name="Barriuso J."/>
            <person name="Kellner H."/>
            <person name="Castanera R."/>
            <person name="Alfaro M."/>
            <person name="Ramirez L."/>
            <person name="Pisabarro A.G."/>
            <person name="Kuo A."/>
            <person name="Tritt A."/>
            <person name="Lipzen A."/>
            <person name="He G."/>
            <person name="Yan M."/>
            <person name="Ng V."/>
            <person name="Cullen D."/>
            <person name="Martin F."/>
            <person name="Rosso M.-N."/>
            <person name="Henrissat B."/>
            <person name="Hibbett D."/>
            <person name="Martinez A.T."/>
            <person name="Grigoriev I.V."/>
        </authorList>
    </citation>
    <scope>NUCLEOTIDE SEQUENCE</scope>
    <source>
        <strain evidence="1">CIRM-BRFM 674</strain>
    </source>
</reference>
<gene>
    <name evidence="1" type="ORF">BDN70DRAFT_198666</name>
</gene>
<proteinExistence type="predicted"/>
<dbReference type="Proteomes" id="UP000807469">
    <property type="component" value="Unassembled WGS sequence"/>
</dbReference>
<evidence type="ECO:0000313" key="2">
    <source>
        <dbReference type="Proteomes" id="UP000807469"/>
    </source>
</evidence>